<feature type="signal peptide" evidence="1">
    <location>
        <begin position="1"/>
        <end position="21"/>
    </location>
</feature>
<evidence type="ECO:0008006" key="4">
    <source>
        <dbReference type="Google" id="ProtNLM"/>
    </source>
</evidence>
<accession>A0AAD4XJC7</accession>
<evidence type="ECO:0000256" key="1">
    <source>
        <dbReference type="SAM" id="SignalP"/>
    </source>
</evidence>
<dbReference type="InterPro" id="IPR038975">
    <property type="entry name" value="THNL"/>
</dbReference>
<proteinExistence type="predicted"/>
<evidence type="ECO:0000313" key="3">
    <source>
        <dbReference type="Proteomes" id="UP001202328"/>
    </source>
</evidence>
<name>A0AAD4XJC7_9MAGN</name>
<keyword evidence="1" id="KW-0732">Signal</keyword>
<protein>
    <recommendedName>
        <fullName evidence="4">Thionin-like protein 2</fullName>
    </recommendedName>
</protein>
<dbReference type="PANTHER" id="PTHR36312:SF1">
    <property type="entry name" value="OS01G0594500 PROTEIN"/>
    <property type="match status" value="1"/>
</dbReference>
<sequence length="104" mass="11363">MKAVAVMVVIMLLGQTSYSSASKCYDTCVKKCDAHHPGFGIFWCLIKCTGAHCVGDKVSIAENNDTYCRMGCAYAKCANKQNLSQEEVKQCILNSCSNICAEKH</sequence>
<dbReference type="Proteomes" id="UP001202328">
    <property type="component" value="Unassembled WGS sequence"/>
</dbReference>
<feature type="chain" id="PRO_5042208724" description="Thionin-like protein 2" evidence="1">
    <location>
        <begin position="22"/>
        <end position="104"/>
    </location>
</feature>
<organism evidence="2 3">
    <name type="scientific">Papaver atlanticum</name>
    <dbReference type="NCBI Taxonomy" id="357466"/>
    <lineage>
        <taxon>Eukaryota</taxon>
        <taxon>Viridiplantae</taxon>
        <taxon>Streptophyta</taxon>
        <taxon>Embryophyta</taxon>
        <taxon>Tracheophyta</taxon>
        <taxon>Spermatophyta</taxon>
        <taxon>Magnoliopsida</taxon>
        <taxon>Ranunculales</taxon>
        <taxon>Papaveraceae</taxon>
        <taxon>Papaveroideae</taxon>
        <taxon>Papaver</taxon>
    </lineage>
</organism>
<dbReference type="EMBL" id="JAJJMB010008429">
    <property type="protein sequence ID" value="KAI3923710.1"/>
    <property type="molecule type" value="Genomic_DNA"/>
</dbReference>
<dbReference type="PANTHER" id="PTHR36312">
    <property type="entry name" value="THIONIN-LIKE PROTEIN 1"/>
    <property type="match status" value="1"/>
</dbReference>
<evidence type="ECO:0000313" key="2">
    <source>
        <dbReference type="EMBL" id="KAI3923710.1"/>
    </source>
</evidence>
<keyword evidence="3" id="KW-1185">Reference proteome</keyword>
<gene>
    <name evidence="2" type="ORF">MKW98_011340</name>
</gene>
<dbReference type="AlphaFoldDB" id="A0AAD4XJC7"/>
<comment type="caution">
    <text evidence="2">The sequence shown here is derived from an EMBL/GenBank/DDBJ whole genome shotgun (WGS) entry which is preliminary data.</text>
</comment>
<reference evidence="2" key="1">
    <citation type="submission" date="2022-04" db="EMBL/GenBank/DDBJ databases">
        <title>A functionally conserved STORR gene fusion in Papaver species that diverged 16.8 million years ago.</title>
        <authorList>
            <person name="Catania T."/>
        </authorList>
    </citation>
    <scope>NUCLEOTIDE SEQUENCE</scope>
    <source>
        <strain evidence="2">S-188037</strain>
    </source>
</reference>